<comment type="subcellular location">
    <subcellularLocation>
        <location evidence="1">Nucleus</location>
        <location evidence="1">Nucleolus</location>
    </subcellularLocation>
</comment>
<evidence type="ECO:0000259" key="6">
    <source>
        <dbReference type="Pfam" id="PF14382"/>
    </source>
</evidence>
<dbReference type="GO" id="GO:0005730">
    <property type="term" value="C:nucleolus"/>
    <property type="evidence" value="ECO:0007669"/>
    <property type="project" value="UniProtKB-SubCell"/>
</dbReference>
<dbReference type="EMBL" id="ML976988">
    <property type="protein sequence ID" value="KAF1957985.1"/>
    <property type="molecule type" value="Genomic_DNA"/>
</dbReference>
<name>A0A6A5TZE1_9PLEO</name>
<accession>A0A6A5TZE1</accession>
<dbReference type="Gene3D" id="2.40.50.140">
    <property type="entry name" value="Nucleic acid-binding proteins"/>
    <property type="match status" value="1"/>
</dbReference>
<evidence type="ECO:0000256" key="1">
    <source>
        <dbReference type="ARBA" id="ARBA00004604"/>
    </source>
</evidence>
<organism evidence="7 8">
    <name type="scientific">Byssothecium circinans</name>
    <dbReference type="NCBI Taxonomy" id="147558"/>
    <lineage>
        <taxon>Eukaryota</taxon>
        <taxon>Fungi</taxon>
        <taxon>Dikarya</taxon>
        <taxon>Ascomycota</taxon>
        <taxon>Pezizomycotina</taxon>
        <taxon>Dothideomycetes</taxon>
        <taxon>Pleosporomycetidae</taxon>
        <taxon>Pleosporales</taxon>
        <taxon>Massarineae</taxon>
        <taxon>Massarinaceae</taxon>
        <taxon>Byssothecium</taxon>
    </lineage>
</organism>
<proteinExistence type="predicted"/>
<dbReference type="GO" id="GO:0006396">
    <property type="term" value="P:RNA processing"/>
    <property type="evidence" value="ECO:0007669"/>
    <property type="project" value="InterPro"/>
</dbReference>
<feature type="domain" description="Exosome complex component N-terminal" evidence="6">
    <location>
        <begin position="6"/>
        <end position="40"/>
    </location>
</feature>
<dbReference type="GO" id="GO:0000176">
    <property type="term" value="C:nuclear exosome (RNase complex)"/>
    <property type="evidence" value="ECO:0007669"/>
    <property type="project" value="TreeGrafter"/>
</dbReference>
<evidence type="ECO:0000256" key="3">
    <source>
        <dbReference type="ARBA" id="ARBA00022835"/>
    </source>
</evidence>
<evidence type="ECO:0008006" key="9">
    <source>
        <dbReference type="Google" id="ProtNLM"/>
    </source>
</evidence>
<keyword evidence="8" id="KW-1185">Reference proteome</keyword>
<dbReference type="Proteomes" id="UP000800035">
    <property type="component" value="Unassembled WGS sequence"/>
</dbReference>
<dbReference type="InterPro" id="IPR019495">
    <property type="entry name" value="EXOSC1_C"/>
</dbReference>
<sequence>MSLPSIAVPGTLLGPSSKYLPGPGTHIHDSQIYASIAGPVASSTPRAPPSTNTTTSTSTTNSKPKLLPLLSISRSATPPSPSPSSIPTTILPEVESIVLARITRLTPRFANAEILVVSDTVCREPFSSIIRREDIRATEKDKVKMEESFRVGDLVRAQVISLGDQSNYYLSTARNERGFQAVK</sequence>
<dbReference type="Pfam" id="PF10447">
    <property type="entry name" value="EXOSC1"/>
    <property type="match status" value="2"/>
</dbReference>
<protein>
    <recommendedName>
        <fullName evidence="9">S1 motif domain-containing protein</fullName>
    </recommendedName>
</protein>
<feature type="domain" description="Exosome complex component CSL4 C-terminal" evidence="5">
    <location>
        <begin position="91"/>
        <end position="120"/>
    </location>
</feature>
<keyword evidence="3" id="KW-0271">Exosome</keyword>
<dbReference type="PANTHER" id="PTHR12686:SF8">
    <property type="entry name" value="EXOSOME COMPLEX COMPONENT CSL4"/>
    <property type="match status" value="1"/>
</dbReference>
<dbReference type="SUPFAM" id="SSF110324">
    <property type="entry name" value="Ribosomal L27 protein-like"/>
    <property type="match status" value="1"/>
</dbReference>
<feature type="compositionally biased region" description="Low complexity" evidence="4">
    <location>
        <begin position="41"/>
        <end position="65"/>
    </location>
</feature>
<gene>
    <name evidence="7" type="ORF">CC80DRAFT_37893</name>
</gene>
<dbReference type="InterPro" id="IPR039771">
    <property type="entry name" value="Csl4"/>
</dbReference>
<evidence type="ECO:0000313" key="8">
    <source>
        <dbReference type="Proteomes" id="UP000800035"/>
    </source>
</evidence>
<dbReference type="PANTHER" id="PTHR12686">
    <property type="entry name" value="3'-5' EXORIBONUCLEASE CSL4-RELATED"/>
    <property type="match status" value="1"/>
</dbReference>
<evidence type="ECO:0000256" key="2">
    <source>
        <dbReference type="ARBA" id="ARBA00022490"/>
    </source>
</evidence>
<evidence type="ECO:0000256" key="4">
    <source>
        <dbReference type="SAM" id="MobiDB-lite"/>
    </source>
</evidence>
<dbReference type="InterPro" id="IPR025721">
    <property type="entry name" value="Exosome_cplx_N_dom"/>
</dbReference>
<evidence type="ECO:0000313" key="7">
    <source>
        <dbReference type="EMBL" id="KAF1957985.1"/>
    </source>
</evidence>
<dbReference type="InterPro" id="IPR012340">
    <property type="entry name" value="NA-bd_OB-fold"/>
</dbReference>
<feature type="region of interest" description="Disordered" evidence="4">
    <location>
        <begin position="38"/>
        <end position="65"/>
    </location>
</feature>
<evidence type="ECO:0000259" key="5">
    <source>
        <dbReference type="Pfam" id="PF10447"/>
    </source>
</evidence>
<dbReference type="Gene3D" id="2.40.50.100">
    <property type="match status" value="1"/>
</dbReference>
<keyword evidence="2" id="KW-0963">Cytoplasm</keyword>
<dbReference type="SUPFAM" id="SSF50249">
    <property type="entry name" value="Nucleic acid-binding proteins"/>
    <property type="match status" value="1"/>
</dbReference>
<dbReference type="GO" id="GO:0003723">
    <property type="term" value="F:RNA binding"/>
    <property type="evidence" value="ECO:0007669"/>
    <property type="project" value="InterPro"/>
</dbReference>
<dbReference type="Pfam" id="PF14382">
    <property type="entry name" value="ECR1_N"/>
    <property type="match status" value="1"/>
</dbReference>
<dbReference type="AlphaFoldDB" id="A0A6A5TZE1"/>
<dbReference type="CDD" id="cd05791">
    <property type="entry name" value="S1_CSL4"/>
    <property type="match status" value="1"/>
</dbReference>
<dbReference type="GO" id="GO:0005737">
    <property type="term" value="C:cytoplasm"/>
    <property type="evidence" value="ECO:0007669"/>
    <property type="project" value="TreeGrafter"/>
</dbReference>
<dbReference type="OrthoDB" id="440760at2759"/>
<reference evidence="7" key="1">
    <citation type="journal article" date="2020" name="Stud. Mycol.">
        <title>101 Dothideomycetes genomes: a test case for predicting lifestyles and emergence of pathogens.</title>
        <authorList>
            <person name="Haridas S."/>
            <person name="Albert R."/>
            <person name="Binder M."/>
            <person name="Bloem J."/>
            <person name="Labutti K."/>
            <person name="Salamov A."/>
            <person name="Andreopoulos B."/>
            <person name="Baker S."/>
            <person name="Barry K."/>
            <person name="Bills G."/>
            <person name="Bluhm B."/>
            <person name="Cannon C."/>
            <person name="Castanera R."/>
            <person name="Culley D."/>
            <person name="Daum C."/>
            <person name="Ezra D."/>
            <person name="Gonzalez J."/>
            <person name="Henrissat B."/>
            <person name="Kuo A."/>
            <person name="Liang C."/>
            <person name="Lipzen A."/>
            <person name="Lutzoni F."/>
            <person name="Magnuson J."/>
            <person name="Mondo S."/>
            <person name="Nolan M."/>
            <person name="Ohm R."/>
            <person name="Pangilinan J."/>
            <person name="Park H.-J."/>
            <person name="Ramirez L."/>
            <person name="Alfaro M."/>
            <person name="Sun H."/>
            <person name="Tritt A."/>
            <person name="Yoshinaga Y."/>
            <person name="Zwiers L.-H."/>
            <person name="Turgeon B."/>
            <person name="Goodwin S."/>
            <person name="Spatafora J."/>
            <person name="Crous P."/>
            <person name="Grigoriev I."/>
        </authorList>
    </citation>
    <scope>NUCLEOTIDE SEQUENCE</scope>
    <source>
        <strain evidence="7">CBS 675.92</strain>
    </source>
</reference>
<feature type="domain" description="Exosome complex component CSL4 C-terminal" evidence="5">
    <location>
        <begin position="123"/>
        <end position="162"/>
    </location>
</feature>